<evidence type="ECO:0008006" key="3">
    <source>
        <dbReference type="Google" id="ProtNLM"/>
    </source>
</evidence>
<evidence type="ECO:0000313" key="1">
    <source>
        <dbReference type="EMBL" id="CAG9185983.1"/>
    </source>
</evidence>
<keyword evidence="2" id="KW-1185">Reference proteome</keyword>
<comment type="caution">
    <text evidence="1">The sequence shown here is derived from an EMBL/GenBank/DDBJ whole genome shotgun (WGS) entry which is preliminary data.</text>
</comment>
<name>A0ABN7ZJ16_9BURK</name>
<gene>
    <name evidence="1" type="ORF">LMG32289_06193</name>
</gene>
<proteinExistence type="predicted"/>
<protein>
    <recommendedName>
        <fullName evidence="3">Abi family protein</fullName>
    </recommendedName>
</protein>
<evidence type="ECO:0000313" key="2">
    <source>
        <dbReference type="Proteomes" id="UP000706525"/>
    </source>
</evidence>
<dbReference type="RefSeq" id="WP_223995275.1">
    <property type="nucleotide sequence ID" value="NZ_CAJZAG010000016.1"/>
</dbReference>
<dbReference type="EMBL" id="CAJZAG010000016">
    <property type="protein sequence ID" value="CAG9185983.1"/>
    <property type="molecule type" value="Genomic_DNA"/>
</dbReference>
<accession>A0ABN7ZJ16</accession>
<organism evidence="1 2">
    <name type="scientific">Cupriavidus pampae</name>
    <dbReference type="NCBI Taxonomy" id="659251"/>
    <lineage>
        <taxon>Bacteria</taxon>
        <taxon>Pseudomonadati</taxon>
        <taxon>Pseudomonadota</taxon>
        <taxon>Betaproteobacteria</taxon>
        <taxon>Burkholderiales</taxon>
        <taxon>Burkholderiaceae</taxon>
        <taxon>Cupriavidus</taxon>
    </lineage>
</organism>
<reference evidence="1 2" key="1">
    <citation type="submission" date="2021-08" db="EMBL/GenBank/DDBJ databases">
        <authorList>
            <person name="Peeters C."/>
        </authorList>
    </citation>
    <scope>NUCLEOTIDE SEQUENCE [LARGE SCALE GENOMIC DNA]</scope>
    <source>
        <strain evidence="1 2">LMG 32289</strain>
    </source>
</reference>
<sequence length="287" mass="31936">MKNHFTAPRLATVQRFFRSDSSTDLMGCYAWCQALSAALLPLLGDFEVSLRNALHRSLSQFYMGADSAPWMLPLAGPLPAGAPQAKTPHAMSSGDKRDIATIVDRRAKRNRALGQDDIVAALSFGFWEQLVNGLGRGQHPNGLQEAVLRSAFPFAPTGTAYASAAFREQLVRLLRMVRDVRNRVGHHDAIWAIPEFNIAGHPGFIPRRPRHTLTSTKLFALRVVWLASWIDPAISAHIEKSDHWACLQMLLSRRALATYRSRGGRTDTYHALITGRASLRSARSFHF</sequence>
<dbReference type="Proteomes" id="UP000706525">
    <property type="component" value="Unassembled WGS sequence"/>
</dbReference>